<dbReference type="GO" id="GO:0046872">
    <property type="term" value="F:metal ion binding"/>
    <property type="evidence" value="ECO:0007669"/>
    <property type="project" value="UniProtKB-KW"/>
</dbReference>
<evidence type="ECO:0000256" key="6">
    <source>
        <dbReference type="ARBA" id="ARBA00023014"/>
    </source>
</evidence>
<comment type="function">
    <text evidence="11">Acts as a transcriptional regulator. Probably redox-responsive. The apo- but not holo-form probably binds DNA.</text>
</comment>
<feature type="compositionally biased region" description="Basic residues" evidence="12">
    <location>
        <begin position="20"/>
        <end position="29"/>
    </location>
</feature>
<keyword evidence="10 11" id="KW-0804">Transcription</keyword>
<feature type="binding site" evidence="11">
    <location>
        <position position="81"/>
    </location>
    <ligand>
        <name>[4Fe-4S] cluster</name>
        <dbReference type="ChEBI" id="CHEBI:49883"/>
    </ligand>
</feature>
<feature type="domain" description="4Fe-4S Wbl-type" evidence="13">
    <location>
        <begin position="47"/>
        <end position="111"/>
    </location>
</feature>
<evidence type="ECO:0000256" key="10">
    <source>
        <dbReference type="ARBA" id="ARBA00023163"/>
    </source>
</evidence>
<comment type="subcellular location">
    <subcellularLocation>
        <location evidence="1 11">Cytoplasm</location>
    </subcellularLocation>
</comment>
<dbReference type="GO" id="GO:0047134">
    <property type="term" value="F:protein-disulfide reductase [NAD(P)H] activity"/>
    <property type="evidence" value="ECO:0007669"/>
    <property type="project" value="TreeGrafter"/>
</dbReference>
<dbReference type="PROSITE" id="PS51674">
    <property type="entry name" value="4FE4S_WBL"/>
    <property type="match status" value="1"/>
</dbReference>
<evidence type="ECO:0000259" key="13">
    <source>
        <dbReference type="PROSITE" id="PS51674"/>
    </source>
</evidence>
<dbReference type="HAMAP" id="MF_01479">
    <property type="entry name" value="WhiB"/>
    <property type="match status" value="1"/>
</dbReference>
<keyword evidence="6 11" id="KW-0411">Iron-sulfur</keyword>
<keyword evidence="3 11" id="KW-0004">4Fe-4S</keyword>
<comment type="PTM">
    <text evidence="11">The Fe-S cluster can be nitrosylated by nitric oxide (NO).</text>
</comment>
<dbReference type="KEGG" id="mmuc:C1S78_004580"/>
<comment type="similarity">
    <text evidence="2 11">Belongs to the WhiB family.</text>
</comment>
<evidence type="ECO:0000256" key="3">
    <source>
        <dbReference type="ARBA" id="ARBA00022485"/>
    </source>
</evidence>
<evidence type="ECO:0000256" key="7">
    <source>
        <dbReference type="ARBA" id="ARBA00023015"/>
    </source>
</evidence>
<dbReference type="GO" id="GO:0035731">
    <property type="term" value="F:dinitrosyl-iron complex binding"/>
    <property type="evidence" value="ECO:0007669"/>
    <property type="project" value="UniProtKB-UniRule"/>
</dbReference>
<keyword evidence="4 11" id="KW-0479">Metal-binding</keyword>
<keyword evidence="11" id="KW-0963">Cytoplasm</keyword>
<keyword evidence="9 11" id="KW-1015">Disulfide bond</keyword>
<keyword evidence="7 11" id="KW-0805">Transcription regulation</keyword>
<feature type="binding site" evidence="11">
    <location>
        <position position="78"/>
    </location>
    <ligand>
        <name>[4Fe-4S] cluster</name>
        <dbReference type="ChEBI" id="CHEBI:49883"/>
    </ligand>
</feature>
<proteinExistence type="inferred from homology"/>
<evidence type="ECO:0000256" key="9">
    <source>
        <dbReference type="ARBA" id="ARBA00023157"/>
    </source>
</evidence>
<dbReference type="GO" id="GO:0005737">
    <property type="term" value="C:cytoplasm"/>
    <property type="evidence" value="ECO:0007669"/>
    <property type="project" value="UniProtKB-SubCell"/>
</dbReference>
<evidence type="ECO:0000313" key="14">
    <source>
        <dbReference type="EMBL" id="QPG70292.1"/>
    </source>
</evidence>
<dbReference type="PANTHER" id="PTHR38839">
    <property type="entry name" value="TRANSCRIPTIONAL REGULATOR WHID-RELATED"/>
    <property type="match status" value="1"/>
</dbReference>
<dbReference type="GO" id="GO:0051539">
    <property type="term" value="F:4 iron, 4 sulfur cluster binding"/>
    <property type="evidence" value="ECO:0007669"/>
    <property type="project" value="UniProtKB-UniRule"/>
</dbReference>
<dbReference type="InterPro" id="IPR034768">
    <property type="entry name" value="4FE4S_WBL"/>
</dbReference>
<evidence type="ECO:0000256" key="1">
    <source>
        <dbReference type="ARBA" id="ARBA00004496"/>
    </source>
</evidence>
<keyword evidence="8 11" id="KW-0238">DNA-binding</keyword>
<evidence type="ECO:0000313" key="16">
    <source>
        <dbReference type="Proteomes" id="UP000309231"/>
    </source>
</evidence>
<keyword evidence="16" id="KW-1185">Reference proteome</keyword>
<organism evidence="15">
    <name type="scientific">Mycolicibacterium mucogenicum DSM 44124</name>
    <dbReference type="NCBI Taxonomy" id="1226753"/>
    <lineage>
        <taxon>Bacteria</taxon>
        <taxon>Bacillati</taxon>
        <taxon>Actinomycetota</taxon>
        <taxon>Actinomycetes</taxon>
        <taxon>Mycobacteriales</taxon>
        <taxon>Mycobacteriaceae</taxon>
        <taxon>Mycolicibacterium</taxon>
    </lineage>
</organism>
<reference evidence="14 16" key="2">
    <citation type="journal article" date="2019" name="BMC Evol. Biol.">
        <title>Comparative genomics of Mycobacterium mucogenicum and Mycobacterium neoaurum clade members emphasizing tRNA and non-coding RNA.</title>
        <authorList>
            <person name="Behra P.R.K."/>
            <person name="Pettersson B.M.F."/>
            <person name="Das S."/>
            <person name="Dasgupta S."/>
            <person name="Kirsebom L.A."/>
        </authorList>
    </citation>
    <scope>NUCLEOTIDE SEQUENCE [LARGE SCALE GENOMIC DNA]</scope>
    <source>
        <strain evidence="14 16">DSM 44124</strain>
    </source>
</reference>
<feature type="region of interest" description="Disordered" evidence="12">
    <location>
        <begin position="1"/>
        <end position="36"/>
    </location>
</feature>
<name>A0A8H2JAM2_MYCMU</name>
<protein>
    <recommendedName>
        <fullName evidence="11">Transcriptional regulator WhiB</fullName>
    </recommendedName>
</protein>
<feature type="binding site" evidence="11">
    <location>
        <position position="87"/>
    </location>
    <ligand>
        <name>[4Fe-4S] cluster</name>
        <dbReference type="ChEBI" id="CHEBI:49883"/>
    </ligand>
</feature>
<evidence type="ECO:0000256" key="4">
    <source>
        <dbReference type="ARBA" id="ARBA00022723"/>
    </source>
</evidence>
<dbReference type="EMBL" id="CP062008">
    <property type="protein sequence ID" value="QPG70292.1"/>
    <property type="molecule type" value="Genomic_DNA"/>
</dbReference>
<evidence type="ECO:0000256" key="2">
    <source>
        <dbReference type="ARBA" id="ARBA00006597"/>
    </source>
</evidence>
<dbReference type="GO" id="GO:0045454">
    <property type="term" value="P:cell redox homeostasis"/>
    <property type="evidence" value="ECO:0007669"/>
    <property type="project" value="TreeGrafter"/>
</dbReference>
<dbReference type="Pfam" id="PF02467">
    <property type="entry name" value="Whib"/>
    <property type="match status" value="1"/>
</dbReference>
<reference evidence="15" key="1">
    <citation type="submission" date="2018-01" db="EMBL/GenBank/DDBJ databases">
        <title>Comparative genomics of Mycobacterium mucogenicum and Mycobacterium neoaurum clade members emphasizing tRNA and non-coding RNA.</title>
        <authorList>
            <person name="Behra P.R.K."/>
            <person name="Pettersson B.M.F."/>
            <person name="Das S."/>
            <person name="Dasgupta S."/>
            <person name="Kirsebom L.A."/>
        </authorList>
    </citation>
    <scope>NUCLEOTIDE SEQUENCE</scope>
    <source>
        <strain evidence="15">DSM 44124</strain>
    </source>
</reference>
<dbReference type="AlphaFoldDB" id="A0A8H2JAM2"/>
<accession>A0A8H2JAM2</accession>
<comment type="PTM">
    <text evidence="11">Upon Fe-S cluster removal intramolecular disulfide bonds are formed.</text>
</comment>
<dbReference type="GO" id="GO:0003677">
    <property type="term" value="F:DNA binding"/>
    <property type="evidence" value="ECO:0007669"/>
    <property type="project" value="UniProtKB-UniRule"/>
</dbReference>
<dbReference type="Proteomes" id="UP000309231">
    <property type="component" value="Chromosome"/>
</dbReference>
<evidence type="ECO:0000256" key="11">
    <source>
        <dbReference type="HAMAP-Rule" id="MF_01479"/>
    </source>
</evidence>
<feature type="binding site" evidence="11">
    <location>
        <position position="48"/>
    </location>
    <ligand>
        <name>[4Fe-4S] cluster</name>
        <dbReference type="ChEBI" id="CHEBI:49883"/>
    </ligand>
</feature>
<dbReference type="GO" id="GO:0045892">
    <property type="term" value="P:negative regulation of DNA-templated transcription"/>
    <property type="evidence" value="ECO:0007669"/>
    <property type="project" value="TreeGrafter"/>
</dbReference>
<dbReference type="EMBL" id="POTL01000001">
    <property type="protein sequence ID" value="TLH51731.1"/>
    <property type="molecule type" value="Genomic_DNA"/>
</dbReference>
<evidence type="ECO:0000313" key="15">
    <source>
        <dbReference type="EMBL" id="TLH51731.1"/>
    </source>
</evidence>
<dbReference type="InterPro" id="IPR003482">
    <property type="entry name" value="Whib"/>
</dbReference>
<comment type="cofactor">
    <cofactor evidence="11">
        <name>[4Fe-4S] cluster</name>
        <dbReference type="ChEBI" id="CHEBI:49883"/>
    </cofactor>
    <text evidence="11">Binds 1 [4Fe-4S] cluster per subunit. Following nitrosylation of the [4Fe-4S] cluster binds 1 [4Fe-8(NO)] cluster per subunit.</text>
</comment>
<evidence type="ECO:0000256" key="8">
    <source>
        <dbReference type="ARBA" id="ARBA00023125"/>
    </source>
</evidence>
<sequence length="120" mass="13414">MTLARVSPCHTESFVSPSRTTRHRPRPGSHSRGAATTAAWDWQLHARCRGLPAEVFYTGDDDRGARRVAHEEHAKQICHHCPVLRDCLGHAMEANEPYGIWGATTPKERSAIRSSQIFIS</sequence>
<reference evidence="14 16" key="3">
    <citation type="journal article" date="2019" name="Sci. Rep.">
        <title>Insight into the biology of Mycobacterium mucogenicum and Mycobacterium neoaurum clade members.</title>
        <authorList>
            <person name="Behra P.R.K."/>
            <person name="Pettersson B.M.F."/>
            <person name="Ramesh M."/>
            <person name="Dasgupta S."/>
            <person name="Kirsebom L.A."/>
        </authorList>
    </citation>
    <scope>NUCLEOTIDE SEQUENCE [LARGE SCALE GENOMIC DNA]</scope>
    <source>
        <strain evidence="14 16">DSM 44124</strain>
    </source>
</reference>
<keyword evidence="5 11" id="KW-0408">Iron</keyword>
<gene>
    <name evidence="11" type="primary">whiB</name>
    <name evidence="14" type="ORF">C1S78_004580</name>
    <name evidence="15" type="ORF">C1S78_04580</name>
</gene>
<evidence type="ECO:0000256" key="5">
    <source>
        <dbReference type="ARBA" id="ARBA00023004"/>
    </source>
</evidence>
<evidence type="ECO:0000256" key="12">
    <source>
        <dbReference type="SAM" id="MobiDB-lite"/>
    </source>
</evidence>